<dbReference type="AlphaFoldDB" id="A0A2H9T9K7"/>
<dbReference type="SUPFAM" id="SSF50118">
    <property type="entry name" value="Cell growth inhibitor/plasmid maintenance toxic component"/>
    <property type="match status" value="1"/>
</dbReference>
<reference evidence="1" key="1">
    <citation type="journal article" date="2017" name="Appl. Environ. Microbiol.">
        <title>Molecular characterization of an Endozoicomonas-like organism causing infection in king scallop Pecten maximus L.</title>
        <authorList>
            <person name="Cano I."/>
            <person name="van Aerle R."/>
            <person name="Ross S."/>
            <person name="Verner-Jeffreys D.W."/>
            <person name="Paley R.K."/>
            <person name="Rimmer G."/>
            <person name="Ryder D."/>
            <person name="Hooper P."/>
            <person name="Stone D."/>
            <person name="Feist S.W."/>
        </authorList>
    </citation>
    <scope>NUCLEOTIDE SEQUENCE</scope>
</reference>
<evidence type="ECO:0000313" key="1">
    <source>
        <dbReference type="EMBL" id="PJE79884.1"/>
    </source>
</evidence>
<protein>
    <submittedName>
        <fullName evidence="1">Uncharacterized protein</fullName>
    </submittedName>
</protein>
<gene>
    <name evidence="1" type="ORF">CI610_01108</name>
</gene>
<name>A0A2H9T9K7_9ZZZZ</name>
<organism evidence="1">
    <name type="scientific">invertebrate metagenome</name>
    <dbReference type="NCBI Taxonomy" id="1711999"/>
    <lineage>
        <taxon>unclassified sequences</taxon>
        <taxon>metagenomes</taxon>
        <taxon>organismal metagenomes</taxon>
    </lineage>
</organism>
<accession>A0A2H9T9K7</accession>
<dbReference type="EMBL" id="NSIT01000042">
    <property type="protein sequence ID" value="PJE79884.1"/>
    <property type="molecule type" value="Genomic_DNA"/>
</dbReference>
<proteinExistence type="predicted"/>
<sequence>MEILESRLEKGCFVAIRFPFSDLSSAKLRPALILANAGKGDFVLFQITSKAYADANAVVIQAEHFDSGQLPLTSFARPGKLFTAHESLIQKSLGKIKPVKHTEIVDSVYHLLCS</sequence>
<comment type="caution">
    <text evidence="1">The sequence shown here is derived from an EMBL/GenBank/DDBJ whole genome shotgun (WGS) entry which is preliminary data.</text>
</comment>